<dbReference type="KEGG" id="snep:Enr13x_59840"/>
<dbReference type="AlphaFoldDB" id="A0A518HZ04"/>
<gene>
    <name evidence="1" type="ORF">Enr13x_59840</name>
</gene>
<name>A0A518HZ04_9BACT</name>
<keyword evidence="2" id="KW-1185">Reference proteome</keyword>
<proteinExistence type="predicted"/>
<dbReference type="Proteomes" id="UP000319004">
    <property type="component" value="Chromosome"/>
</dbReference>
<reference evidence="1 2" key="1">
    <citation type="submission" date="2019-03" db="EMBL/GenBank/DDBJ databases">
        <title>Deep-cultivation of Planctomycetes and their phenomic and genomic characterization uncovers novel biology.</title>
        <authorList>
            <person name="Wiegand S."/>
            <person name="Jogler M."/>
            <person name="Boedeker C."/>
            <person name="Pinto D."/>
            <person name="Vollmers J."/>
            <person name="Rivas-Marin E."/>
            <person name="Kohn T."/>
            <person name="Peeters S.H."/>
            <person name="Heuer A."/>
            <person name="Rast P."/>
            <person name="Oberbeckmann S."/>
            <person name="Bunk B."/>
            <person name="Jeske O."/>
            <person name="Meyerdierks A."/>
            <person name="Storesund J.E."/>
            <person name="Kallscheuer N."/>
            <person name="Luecker S."/>
            <person name="Lage O.M."/>
            <person name="Pohl T."/>
            <person name="Merkel B.J."/>
            <person name="Hornburger P."/>
            <person name="Mueller R.-W."/>
            <person name="Bruemmer F."/>
            <person name="Labrenz M."/>
            <person name="Spormann A.M."/>
            <person name="Op den Camp H."/>
            <person name="Overmann J."/>
            <person name="Amann R."/>
            <person name="Jetten M.S.M."/>
            <person name="Mascher T."/>
            <person name="Medema M.H."/>
            <person name="Devos D.P."/>
            <person name="Kaster A.-K."/>
            <person name="Ovreas L."/>
            <person name="Rohde M."/>
            <person name="Galperin M.Y."/>
            <person name="Jogler C."/>
        </authorList>
    </citation>
    <scope>NUCLEOTIDE SEQUENCE [LARGE SCALE GENOMIC DNA]</scope>
    <source>
        <strain evidence="1 2">Enr13</strain>
    </source>
</reference>
<evidence type="ECO:0000313" key="1">
    <source>
        <dbReference type="EMBL" id="QDV46080.1"/>
    </source>
</evidence>
<sequence>MPTQSLTRVHYTALGHAERPGPPNTVRFTNHLHAVHRRRGANRVLISLVHFKHLKALDSQGSA</sequence>
<protein>
    <submittedName>
        <fullName evidence="1">Uncharacterized protein</fullName>
    </submittedName>
</protein>
<dbReference type="EMBL" id="CP037423">
    <property type="protein sequence ID" value="QDV46080.1"/>
    <property type="molecule type" value="Genomic_DNA"/>
</dbReference>
<organism evidence="1 2">
    <name type="scientific">Stieleria neptunia</name>
    <dbReference type="NCBI Taxonomy" id="2527979"/>
    <lineage>
        <taxon>Bacteria</taxon>
        <taxon>Pseudomonadati</taxon>
        <taxon>Planctomycetota</taxon>
        <taxon>Planctomycetia</taxon>
        <taxon>Pirellulales</taxon>
        <taxon>Pirellulaceae</taxon>
        <taxon>Stieleria</taxon>
    </lineage>
</organism>
<evidence type="ECO:0000313" key="2">
    <source>
        <dbReference type="Proteomes" id="UP000319004"/>
    </source>
</evidence>
<accession>A0A518HZ04</accession>